<dbReference type="AlphaFoldDB" id="A0A5B8LH95"/>
<name>A0A5B8LH95_9SPHN</name>
<accession>A0A5B8LH95</accession>
<dbReference type="RefSeq" id="WP_146570078.1">
    <property type="nucleotide sequence ID" value="NZ_CP042306.1"/>
</dbReference>
<evidence type="ECO:0000313" key="2">
    <source>
        <dbReference type="Proteomes" id="UP000315673"/>
    </source>
</evidence>
<keyword evidence="2" id="KW-1185">Reference proteome</keyword>
<evidence type="ECO:0000313" key="1">
    <source>
        <dbReference type="EMBL" id="QDZ06994.1"/>
    </source>
</evidence>
<reference evidence="1 2" key="1">
    <citation type="submission" date="2019-07" db="EMBL/GenBank/DDBJ databases">
        <title>Full genome sequence of Sphingomonas sp. 4R-6-7(HKS19).</title>
        <authorList>
            <person name="Im W.-T."/>
        </authorList>
    </citation>
    <scope>NUCLEOTIDE SEQUENCE [LARGE SCALE GENOMIC DNA]</scope>
    <source>
        <strain evidence="1 2">HKS19</strain>
    </source>
</reference>
<organism evidence="1 2">
    <name type="scientific">Sphingomonas panacisoli</name>
    <dbReference type="NCBI Taxonomy" id="1813879"/>
    <lineage>
        <taxon>Bacteria</taxon>
        <taxon>Pseudomonadati</taxon>
        <taxon>Pseudomonadota</taxon>
        <taxon>Alphaproteobacteria</taxon>
        <taxon>Sphingomonadales</taxon>
        <taxon>Sphingomonadaceae</taxon>
        <taxon>Sphingomonas</taxon>
    </lineage>
</organism>
<evidence type="ECO:0008006" key="3">
    <source>
        <dbReference type="Google" id="ProtNLM"/>
    </source>
</evidence>
<protein>
    <recommendedName>
        <fullName evidence="3">Terminase</fullName>
    </recommendedName>
</protein>
<dbReference type="OrthoDB" id="7449348at2"/>
<proteinExistence type="predicted"/>
<sequence>MPAKRPYTQWTADTEIAFIMALRFHGRATLAAAELGKTPAGAYQRRKRCPDFAAKWEGALDEWRKRHAAESAPPAPDAGDLPIVEHFDGFTKDRRRAFLRKLTETGDVEEACRYVRLTPAGAYKLRREHPSFRAAWDKALGQSVSTLEQAAIDRAVHGVEEPVWHAGKIVGTRVVRSDSLLKTMLQRGGTAIRVLKTNKERVAAAQEAAKAAGGSFVSGTARSDEEVFDSITWKFERLEAKMRGDDVAQAVRWLAEGKIP</sequence>
<dbReference type="Proteomes" id="UP000315673">
    <property type="component" value="Chromosome"/>
</dbReference>
<dbReference type="EMBL" id="CP042306">
    <property type="protein sequence ID" value="QDZ06994.1"/>
    <property type="molecule type" value="Genomic_DNA"/>
</dbReference>
<gene>
    <name evidence="1" type="ORF">FPZ24_05460</name>
</gene>
<dbReference type="KEGG" id="spai:FPZ24_05460"/>